<keyword evidence="3" id="KW-1185">Reference proteome</keyword>
<organism evidence="2 3">
    <name type="scientific">Acaulospora morrowiae</name>
    <dbReference type="NCBI Taxonomy" id="94023"/>
    <lineage>
        <taxon>Eukaryota</taxon>
        <taxon>Fungi</taxon>
        <taxon>Fungi incertae sedis</taxon>
        <taxon>Mucoromycota</taxon>
        <taxon>Glomeromycotina</taxon>
        <taxon>Glomeromycetes</taxon>
        <taxon>Diversisporales</taxon>
        <taxon>Acaulosporaceae</taxon>
        <taxon>Acaulospora</taxon>
    </lineage>
</organism>
<evidence type="ECO:0000313" key="2">
    <source>
        <dbReference type="EMBL" id="CAG8763664.1"/>
    </source>
</evidence>
<evidence type="ECO:0000256" key="1">
    <source>
        <dbReference type="SAM" id="Phobius"/>
    </source>
</evidence>
<accession>A0A9N9J459</accession>
<keyword evidence="1" id="KW-0812">Transmembrane</keyword>
<dbReference type="OrthoDB" id="2422716at2759"/>
<feature type="transmembrane region" description="Helical" evidence="1">
    <location>
        <begin position="114"/>
        <end position="135"/>
    </location>
</feature>
<comment type="caution">
    <text evidence="2">The sequence shown here is derived from an EMBL/GenBank/DDBJ whole genome shotgun (WGS) entry which is preliminary data.</text>
</comment>
<dbReference type="EMBL" id="CAJVPV010042252">
    <property type="protein sequence ID" value="CAG8763664.1"/>
    <property type="molecule type" value="Genomic_DNA"/>
</dbReference>
<gene>
    <name evidence="2" type="ORF">AMORRO_LOCUS16108</name>
</gene>
<keyword evidence="1" id="KW-1133">Transmembrane helix</keyword>
<feature type="non-terminal residue" evidence="2">
    <location>
        <position position="199"/>
    </location>
</feature>
<feature type="transmembrane region" description="Helical" evidence="1">
    <location>
        <begin position="24"/>
        <end position="44"/>
    </location>
</feature>
<dbReference type="Proteomes" id="UP000789342">
    <property type="component" value="Unassembled WGS sequence"/>
</dbReference>
<keyword evidence="1" id="KW-0472">Membrane</keyword>
<dbReference type="AlphaFoldDB" id="A0A9N9J459"/>
<name>A0A9N9J459_9GLOM</name>
<evidence type="ECO:0000313" key="3">
    <source>
        <dbReference type="Proteomes" id="UP000789342"/>
    </source>
</evidence>
<reference evidence="2" key="1">
    <citation type="submission" date="2021-06" db="EMBL/GenBank/DDBJ databases">
        <authorList>
            <person name="Kallberg Y."/>
            <person name="Tangrot J."/>
            <person name="Rosling A."/>
        </authorList>
    </citation>
    <scope>NUCLEOTIDE SEQUENCE</scope>
    <source>
        <strain evidence="2">CL551</strain>
    </source>
</reference>
<feature type="transmembrane region" description="Helical" evidence="1">
    <location>
        <begin position="147"/>
        <end position="168"/>
    </location>
</feature>
<protein>
    <submittedName>
        <fullName evidence="2">128_t:CDS:1</fullName>
    </submittedName>
</protein>
<sequence length="199" mass="22706">MAIFGEQENLMVFFGLDGVQRLGIFRWLLITMAILLTVVCLIPYPIQEYIYKDDPLEFFFPVPSRPLSPPIITFYVPSSIFSLAQDHNRNFAFTAVISPDDGQMSPGIVLTPRLTLSGDFVCVVCAWIITLFGSVKLMRRNNCVGQFISAFLILFTLLQTATALYNVLFSNQWIFKIMGSSWQKAYDMDIDLVKEIEYE</sequence>
<proteinExistence type="predicted"/>